<dbReference type="Proteomes" id="UP001632037">
    <property type="component" value="Unassembled WGS sequence"/>
</dbReference>
<dbReference type="Gene3D" id="2.60.40.60">
    <property type="entry name" value="Cadherins"/>
    <property type="match status" value="4"/>
</dbReference>
<dbReference type="PROSITE" id="PS50268">
    <property type="entry name" value="CADHERIN_2"/>
    <property type="match status" value="4"/>
</dbReference>
<dbReference type="Pfam" id="PF00028">
    <property type="entry name" value="Cadherin"/>
    <property type="match status" value="1"/>
</dbReference>
<dbReference type="CDD" id="cd11304">
    <property type="entry name" value="Cadherin_repeat"/>
    <property type="match status" value="3"/>
</dbReference>
<evidence type="ECO:0000256" key="5">
    <source>
        <dbReference type="ARBA" id="ARBA00022889"/>
    </source>
</evidence>
<evidence type="ECO:0000256" key="6">
    <source>
        <dbReference type="ARBA" id="ARBA00022989"/>
    </source>
</evidence>
<dbReference type="PANTHER" id="PTHR24025:SF23">
    <property type="entry name" value="NEURAL-CADHERIN"/>
    <property type="match status" value="1"/>
</dbReference>
<accession>A0ABD3EYJ3</accession>
<proteinExistence type="predicted"/>
<dbReference type="GO" id="GO:0016020">
    <property type="term" value="C:membrane"/>
    <property type="evidence" value="ECO:0007669"/>
    <property type="project" value="UniProtKB-SubCell"/>
</dbReference>
<reference evidence="9 10" key="1">
    <citation type="submission" date="2024-09" db="EMBL/GenBank/DDBJ databases">
        <title>Genome sequencing and assembly of Phytophthora oleae, isolate VK10A, causative agent of rot of olive drupes.</title>
        <authorList>
            <person name="Conti Taguali S."/>
            <person name="Riolo M."/>
            <person name="La Spada F."/>
            <person name="Cacciola S.O."/>
            <person name="Dionisio G."/>
        </authorList>
    </citation>
    <scope>NUCLEOTIDE SEQUENCE [LARGE SCALE GENOMIC DNA]</scope>
    <source>
        <strain evidence="9 10">VK10A</strain>
    </source>
</reference>
<feature type="domain" description="Cadherin" evidence="8">
    <location>
        <begin position="177"/>
        <end position="278"/>
    </location>
</feature>
<keyword evidence="2" id="KW-0812">Transmembrane</keyword>
<feature type="domain" description="Cadherin" evidence="8">
    <location>
        <begin position="279"/>
        <end position="412"/>
    </location>
</feature>
<dbReference type="GO" id="GO:0007155">
    <property type="term" value="P:cell adhesion"/>
    <property type="evidence" value="ECO:0007669"/>
    <property type="project" value="UniProtKB-KW"/>
</dbReference>
<dbReference type="PRINTS" id="PR00205">
    <property type="entry name" value="CADHERIN"/>
</dbReference>
<keyword evidence="7" id="KW-0472">Membrane</keyword>
<organism evidence="9 10">
    <name type="scientific">Phytophthora oleae</name>
    <dbReference type="NCBI Taxonomy" id="2107226"/>
    <lineage>
        <taxon>Eukaryota</taxon>
        <taxon>Sar</taxon>
        <taxon>Stramenopiles</taxon>
        <taxon>Oomycota</taxon>
        <taxon>Peronosporomycetes</taxon>
        <taxon>Peronosporales</taxon>
        <taxon>Peronosporaceae</taxon>
        <taxon>Phytophthora</taxon>
    </lineage>
</organism>
<keyword evidence="5" id="KW-0130">Cell adhesion</keyword>
<evidence type="ECO:0000256" key="4">
    <source>
        <dbReference type="ARBA" id="ARBA00022837"/>
    </source>
</evidence>
<evidence type="ECO:0000256" key="2">
    <source>
        <dbReference type="ARBA" id="ARBA00022692"/>
    </source>
</evidence>
<evidence type="ECO:0000256" key="7">
    <source>
        <dbReference type="ARBA" id="ARBA00023136"/>
    </source>
</evidence>
<dbReference type="InterPro" id="IPR015919">
    <property type="entry name" value="Cadherin-like_sf"/>
</dbReference>
<dbReference type="EMBL" id="JBIMZQ010000046">
    <property type="protein sequence ID" value="KAL3659513.1"/>
    <property type="molecule type" value="Genomic_DNA"/>
</dbReference>
<keyword evidence="3" id="KW-0677">Repeat</keyword>
<keyword evidence="10" id="KW-1185">Reference proteome</keyword>
<evidence type="ECO:0000313" key="10">
    <source>
        <dbReference type="Proteomes" id="UP001632037"/>
    </source>
</evidence>
<protein>
    <recommendedName>
        <fullName evidence="8">Cadherin domain-containing protein</fullName>
    </recommendedName>
</protein>
<dbReference type="AlphaFoldDB" id="A0ABD3EYJ3"/>
<evidence type="ECO:0000256" key="1">
    <source>
        <dbReference type="ARBA" id="ARBA00004370"/>
    </source>
</evidence>
<dbReference type="SMART" id="SM00112">
    <property type="entry name" value="CA"/>
    <property type="match status" value="3"/>
</dbReference>
<gene>
    <name evidence="9" type="ORF">V7S43_015503</name>
</gene>
<feature type="domain" description="Cadherin" evidence="8">
    <location>
        <begin position="7"/>
        <end position="81"/>
    </location>
</feature>
<dbReference type="SUPFAM" id="SSF49313">
    <property type="entry name" value="Cadherin-like"/>
    <property type="match status" value="4"/>
</dbReference>
<evidence type="ECO:0000256" key="3">
    <source>
        <dbReference type="ARBA" id="ARBA00022737"/>
    </source>
</evidence>
<name>A0ABD3EYJ3_9STRA</name>
<dbReference type="InterPro" id="IPR002126">
    <property type="entry name" value="Cadherin-like_dom"/>
</dbReference>
<sequence length="447" mass="47736">MKDHVFDPDSGDYITYSLVYQSVSDGLILDLTSGTVNLKKPLDFEVQDTVFFKVKFTDKTGLQSVCDYVVGITDCNDAPVLTDGLFRVPENCVGNSCLAGNLADYAFDEDKGELLTFTMVPTSNMFAIQSSQLWAIGTLDFEKTPVFNIHISVDDRRGGHDMAVMTVQIIDVNEAPTGLTFAKNVLENLPIGTVVHTFDAADPEGDTLVFKIVHEASGFTTLFEVAGGNLVTKADIDYEALSAHSFQANISICDPAKLCTEVGPNTISIIDGPDAPAIETDIYTLSITETAPIGTALDISLAFSDEDAGQTAHLVYSIYSGDPQNHFVISESTGELKVKSSLDAEVMSEYTLVLEATDIDGLSGVSSPIAIAVKMVPSPPYFVGATSSDTSYNIDISQLGDGSYASVSLPIADRDSGQIAATEQLVSCRSALVFTFLTAIGSVSCYE</sequence>
<feature type="domain" description="Cadherin" evidence="8">
    <location>
        <begin position="86"/>
        <end position="178"/>
    </location>
</feature>
<comment type="caution">
    <text evidence="9">The sequence shown here is derived from an EMBL/GenBank/DDBJ whole genome shotgun (WGS) entry which is preliminary data.</text>
</comment>
<evidence type="ECO:0000259" key="8">
    <source>
        <dbReference type="PROSITE" id="PS50268"/>
    </source>
</evidence>
<evidence type="ECO:0000313" key="9">
    <source>
        <dbReference type="EMBL" id="KAL3659513.1"/>
    </source>
</evidence>
<keyword evidence="6" id="KW-1133">Transmembrane helix</keyword>
<comment type="subcellular location">
    <subcellularLocation>
        <location evidence="1">Membrane</location>
    </subcellularLocation>
</comment>
<dbReference type="PANTHER" id="PTHR24025">
    <property type="entry name" value="DESMOGLEIN FAMILY MEMBER"/>
    <property type="match status" value="1"/>
</dbReference>
<keyword evidence="4" id="KW-0106">Calcium</keyword>
<dbReference type="InterPro" id="IPR050971">
    <property type="entry name" value="Cadherin-domain_protein"/>
</dbReference>